<dbReference type="Proteomes" id="UP000276133">
    <property type="component" value="Unassembled WGS sequence"/>
</dbReference>
<dbReference type="GO" id="GO:0006891">
    <property type="term" value="P:intra-Golgi vesicle-mediated transport"/>
    <property type="evidence" value="ECO:0007669"/>
    <property type="project" value="InterPro"/>
</dbReference>
<reference evidence="7 8" key="1">
    <citation type="journal article" date="2018" name="Sci. Rep.">
        <title>Genomic signatures of local adaptation to the degree of environmental predictability in rotifers.</title>
        <authorList>
            <person name="Franch-Gras L."/>
            <person name="Hahn C."/>
            <person name="Garcia-Roger E.M."/>
            <person name="Carmona M.J."/>
            <person name="Serra M."/>
            <person name="Gomez A."/>
        </authorList>
    </citation>
    <scope>NUCLEOTIDE SEQUENCE [LARGE SCALE GENOMIC DNA]</scope>
    <source>
        <strain evidence="7">HYR1</strain>
    </source>
</reference>
<protein>
    <recommendedName>
        <fullName evidence="2">Conserved oligomeric Golgi complex subunit 5</fullName>
    </recommendedName>
</protein>
<evidence type="ECO:0000256" key="3">
    <source>
        <dbReference type="ARBA" id="ARBA00023034"/>
    </source>
</evidence>
<keyword evidence="8" id="KW-1185">Reference proteome</keyword>
<dbReference type="OrthoDB" id="18786at2759"/>
<dbReference type="InterPro" id="IPR019465">
    <property type="entry name" value="Cog5"/>
</dbReference>
<keyword evidence="4" id="KW-0472">Membrane</keyword>
<dbReference type="AlphaFoldDB" id="A0A3M7T052"/>
<evidence type="ECO:0000259" key="6">
    <source>
        <dbReference type="Pfam" id="PF20649"/>
    </source>
</evidence>
<feature type="domain" description="Conserved oligomeric Golgi complex subunit 5 helical" evidence="6">
    <location>
        <begin position="174"/>
        <end position="421"/>
    </location>
</feature>
<organism evidence="7 8">
    <name type="scientific">Brachionus plicatilis</name>
    <name type="common">Marine rotifer</name>
    <name type="synonym">Brachionus muelleri</name>
    <dbReference type="NCBI Taxonomy" id="10195"/>
    <lineage>
        <taxon>Eukaryota</taxon>
        <taxon>Metazoa</taxon>
        <taxon>Spiralia</taxon>
        <taxon>Gnathifera</taxon>
        <taxon>Rotifera</taxon>
        <taxon>Eurotatoria</taxon>
        <taxon>Monogononta</taxon>
        <taxon>Pseudotrocha</taxon>
        <taxon>Ploima</taxon>
        <taxon>Brachionidae</taxon>
        <taxon>Brachionus</taxon>
    </lineage>
</organism>
<dbReference type="Pfam" id="PF10392">
    <property type="entry name" value="COG5_N"/>
    <property type="match status" value="1"/>
</dbReference>
<evidence type="ECO:0000313" key="8">
    <source>
        <dbReference type="Proteomes" id="UP000276133"/>
    </source>
</evidence>
<dbReference type="EMBL" id="REGN01000502">
    <property type="protein sequence ID" value="RNA41443.1"/>
    <property type="molecule type" value="Genomic_DNA"/>
</dbReference>
<dbReference type="PANTHER" id="PTHR13228">
    <property type="entry name" value="CONSERVED OLIGOMERIC GOLGI COMPLEX COMPONENT 5"/>
    <property type="match status" value="1"/>
</dbReference>
<dbReference type="Pfam" id="PF20649">
    <property type="entry name" value="COG5_C"/>
    <property type="match status" value="1"/>
</dbReference>
<dbReference type="InterPro" id="IPR049176">
    <property type="entry name" value="COG5_N"/>
</dbReference>
<comment type="caution">
    <text evidence="7">The sequence shown here is derived from an EMBL/GenBank/DDBJ whole genome shotgun (WGS) entry which is preliminary data.</text>
</comment>
<proteinExistence type="predicted"/>
<evidence type="ECO:0000256" key="4">
    <source>
        <dbReference type="ARBA" id="ARBA00023136"/>
    </source>
</evidence>
<dbReference type="InterPro" id="IPR048485">
    <property type="entry name" value="COG5_helical"/>
</dbReference>
<gene>
    <name evidence="7" type="ORF">BpHYR1_048138</name>
</gene>
<name>A0A3M7T052_BRAPC</name>
<evidence type="ECO:0000313" key="7">
    <source>
        <dbReference type="EMBL" id="RNA41443.1"/>
    </source>
</evidence>
<feature type="domain" description="Conserved oligomeric Golgi complex subunit 5 N-terminal" evidence="5">
    <location>
        <begin position="21"/>
        <end position="137"/>
    </location>
</feature>
<sequence length="889" mass="101791">MSSECVKLLVERLDASMNAAEFGKEDFDVKSLSSAMMKTSQLSEHLANLATSINTLDKEIREQVSANHENLLHQAVNVETLQEMLSLVQTRISSLKSTSERLCTKIDAPFNELNLRVAQLSRLQATCDTLRTIKGILQHGSNLRSSMDKGLKDIVKSAQSLSELDILLCNFDASGIECIEPDVHFAHRARREVQELSQVVLEKGVAHQDQSQIGMALQVFYLLGILDSKVRECLKMNENNFLKKSQELLDSTNLTLQSTSSAASLQASASMGFMSGQLPGRTTMPNVAQMSSFRAQLWNNLEKLMDLMYDSCCQVYQLQVILEKKKDLVTNALYLEEVKFEEVFKQDMYLEENGQLKCHQSICTTHLNDLKQSIEFLYQHWRLLCQILYQTVQSAVSKSNHVKQAFQDEYTKILKLSNELWLRLVQLNPMLDKYRYSVDKKSTFQNSYELLKSCFVELENFYLTKSLNQLFSPVNLIFSGEVNRADSDNFLKAIQAHLISLQFDSFNSEQTAAQTVHSVKKKISLTSFSSSFSDKVIGNICKSIQLYSNKAEQFVNTLIVELNQLVNTSQGTSIGGTKSIFSFSSGQPYQMQMKNLDYVNLTHELMQQLEQMVSGHNLQPKYKEKILNSLKSLVIFEENSLRPFADSACSCVQAVLFTMHQEDFSQAQTSSLYIRELQQVVQRISRDYLQMYKCKQVLDEYMKQISIACIELFILNASLMRPMKESARSRLKIDSEQLESIIENFLTPKLTDLGIYCKHLKAFRHLLQLESPYKVNEASSLGADIVDERHYWEVISESLPYHVLLHYLFSYAPEDLKSPYESLGNWTLSKYSEWLDKHKNERERLMVIKSCLESYVQSVKLRKEKTFAAIYPLMFRLLEKGLQSVMNTA</sequence>
<keyword evidence="3" id="KW-0333">Golgi apparatus</keyword>
<evidence type="ECO:0000259" key="5">
    <source>
        <dbReference type="Pfam" id="PF10392"/>
    </source>
</evidence>
<dbReference type="STRING" id="10195.A0A3M7T052"/>
<accession>A0A3M7T052</accession>
<dbReference type="GO" id="GO:0017119">
    <property type="term" value="C:Golgi transport complex"/>
    <property type="evidence" value="ECO:0007669"/>
    <property type="project" value="InterPro"/>
</dbReference>
<dbReference type="GO" id="GO:0000139">
    <property type="term" value="C:Golgi membrane"/>
    <property type="evidence" value="ECO:0007669"/>
    <property type="project" value="UniProtKB-SubCell"/>
</dbReference>
<dbReference type="PANTHER" id="PTHR13228:SF3">
    <property type="entry name" value="CONSERVED OLIGOMERIC GOLGI COMPLEX SUBUNIT 5"/>
    <property type="match status" value="1"/>
</dbReference>
<comment type="subcellular location">
    <subcellularLocation>
        <location evidence="1">Golgi apparatus membrane</location>
        <topology evidence="1">Peripheral membrane protein</topology>
    </subcellularLocation>
</comment>
<evidence type="ECO:0000256" key="1">
    <source>
        <dbReference type="ARBA" id="ARBA00004395"/>
    </source>
</evidence>
<evidence type="ECO:0000256" key="2">
    <source>
        <dbReference type="ARBA" id="ARBA00020974"/>
    </source>
</evidence>